<dbReference type="Proteomes" id="UP000295217">
    <property type="component" value="Unassembled WGS sequence"/>
</dbReference>
<evidence type="ECO:0000256" key="5">
    <source>
        <dbReference type="ARBA" id="ARBA00022989"/>
    </source>
</evidence>
<evidence type="ECO:0000256" key="2">
    <source>
        <dbReference type="ARBA" id="ARBA00006679"/>
    </source>
</evidence>
<feature type="transmembrane region" description="Helical" evidence="7">
    <location>
        <begin position="21"/>
        <end position="39"/>
    </location>
</feature>
<name>A0A4R5AHD4_9ACTN</name>
<evidence type="ECO:0000313" key="8">
    <source>
        <dbReference type="EMBL" id="TDD72098.1"/>
    </source>
</evidence>
<feature type="transmembrane region" description="Helical" evidence="7">
    <location>
        <begin position="89"/>
        <end position="106"/>
    </location>
</feature>
<keyword evidence="4 7" id="KW-0812">Transmembrane</keyword>
<comment type="subcellular location">
    <subcellularLocation>
        <location evidence="1">Cell membrane</location>
        <topology evidence="1">Multi-pass membrane protein</topology>
    </subcellularLocation>
</comment>
<dbReference type="GO" id="GO:0005886">
    <property type="term" value="C:plasma membrane"/>
    <property type="evidence" value="ECO:0007669"/>
    <property type="project" value="UniProtKB-SubCell"/>
</dbReference>
<organism evidence="8 9">
    <name type="scientific">Jiangella aurantiaca</name>
    <dbReference type="NCBI Taxonomy" id="2530373"/>
    <lineage>
        <taxon>Bacteria</taxon>
        <taxon>Bacillati</taxon>
        <taxon>Actinomycetota</taxon>
        <taxon>Actinomycetes</taxon>
        <taxon>Jiangellales</taxon>
        <taxon>Jiangellaceae</taxon>
        <taxon>Jiangella</taxon>
    </lineage>
</organism>
<keyword evidence="3" id="KW-1003">Cell membrane</keyword>
<evidence type="ECO:0000256" key="6">
    <source>
        <dbReference type="ARBA" id="ARBA00023136"/>
    </source>
</evidence>
<comment type="caution">
    <text evidence="8">The sequence shown here is derived from an EMBL/GenBank/DDBJ whole genome shotgun (WGS) entry which is preliminary data.</text>
</comment>
<dbReference type="EMBL" id="SMLB01000004">
    <property type="protein sequence ID" value="TDD72098.1"/>
    <property type="molecule type" value="Genomic_DNA"/>
</dbReference>
<evidence type="ECO:0000256" key="3">
    <source>
        <dbReference type="ARBA" id="ARBA00022475"/>
    </source>
</evidence>
<gene>
    <name evidence="8" type="ORF">E1262_04550</name>
</gene>
<dbReference type="PANTHER" id="PTHR33452:SF1">
    <property type="entry name" value="INNER MEMBRANE PROTEIN YPHA-RELATED"/>
    <property type="match status" value="1"/>
</dbReference>
<evidence type="ECO:0000256" key="7">
    <source>
        <dbReference type="SAM" id="Phobius"/>
    </source>
</evidence>
<accession>A0A4R5AHD4</accession>
<feature type="transmembrane region" description="Helical" evidence="7">
    <location>
        <begin position="66"/>
        <end position="84"/>
    </location>
</feature>
<dbReference type="InterPro" id="IPR051907">
    <property type="entry name" value="DoxX-like_oxidoreductase"/>
</dbReference>
<evidence type="ECO:0000256" key="4">
    <source>
        <dbReference type="ARBA" id="ARBA00022692"/>
    </source>
</evidence>
<keyword evidence="6 7" id="KW-0472">Membrane</keyword>
<evidence type="ECO:0000313" key="9">
    <source>
        <dbReference type="Proteomes" id="UP000295217"/>
    </source>
</evidence>
<keyword evidence="9" id="KW-1185">Reference proteome</keyword>
<dbReference type="Pfam" id="PF07681">
    <property type="entry name" value="DoxX"/>
    <property type="match status" value="1"/>
</dbReference>
<feature type="transmembrane region" description="Helical" evidence="7">
    <location>
        <begin position="121"/>
        <end position="143"/>
    </location>
</feature>
<comment type="similarity">
    <text evidence="2">Belongs to the DoxX family.</text>
</comment>
<dbReference type="InterPro" id="IPR032808">
    <property type="entry name" value="DoxX"/>
</dbReference>
<protein>
    <submittedName>
        <fullName evidence="8">DoxX family protein</fullName>
    </submittedName>
</protein>
<keyword evidence="5 7" id="KW-1133">Transmembrane helix</keyword>
<dbReference type="OrthoDB" id="1122432at2"/>
<sequence>MTNRLSRFTLDEDTRRTGTDLGLLVLRVAVGTVFVTHGWGDATQPGGAGANVENYRGAGIPLPELSAWYGAYLQLIGGAVLILGGLTRLVGLGLVSVMAGALIWVHRGEPLVMGQDGSGSGFAFIMLAASLALVGTGAGRYSIDGALRR</sequence>
<proteinExistence type="inferred from homology"/>
<reference evidence="8 9" key="1">
    <citation type="submission" date="2019-02" db="EMBL/GenBank/DDBJ databases">
        <title>Draft genome sequences of novel Actinobacteria.</title>
        <authorList>
            <person name="Sahin N."/>
            <person name="Ay H."/>
            <person name="Saygin H."/>
        </authorList>
    </citation>
    <scope>NUCLEOTIDE SEQUENCE [LARGE SCALE GENOMIC DNA]</scope>
    <source>
        <strain evidence="8 9">8K307</strain>
    </source>
</reference>
<evidence type="ECO:0000256" key="1">
    <source>
        <dbReference type="ARBA" id="ARBA00004651"/>
    </source>
</evidence>
<dbReference type="AlphaFoldDB" id="A0A4R5AHD4"/>
<dbReference type="PANTHER" id="PTHR33452">
    <property type="entry name" value="OXIDOREDUCTASE CATD-RELATED"/>
    <property type="match status" value="1"/>
</dbReference>